<proteinExistence type="inferred from homology"/>
<dbReference type="SMART" id="SM00178">
    <property type="entry name" value="SAR"/>
    <property type="match status" value="1"/>
</dbReference>
<dbReference type="Pfam" id="PF00025">
    <property type="entry name" value="Arf"/>
    <property type="match status" value="2"/>
</dbReference>
<evidence type="ECO:0000256" key="1">
    <source>
        <dbReference type="ARBA" id="ARBA00010290"/>
    </source>
</evidence>
<dbReference type="GO" id="GO:0046872">
    <property type="term" value="F:metal ion binding"/>
    <property type="evidence" value="ECO:0007669"/>
    <property type="project" value="UniProtKB-KW"/>
</dbReference>
<dbReference type="InterPro" id="IPR024156">
    <property type="entry name" value="Small_GTPase_ARF"/>
</dbReference>
<dbReference type="SMART" id="SM00177">
    <property type="entry name" value="ARF"/>
    <property type="match status" value="2"/>
</dbReference>
<dbReference type="STRING" id="1314771.A0A197JT05"/>
<feature type="binding site" evidence="4">
    <location>
        <begin position="531"/>
        <end position="534"/>
    </location>
    <ligand>
        <name>GTP</name>
        <dbReference type="ChEBI" id="CHEBI:37565"/>
    </ligand>
</feature>
<evidence type="ECO:0000313" key="7">
    <source>
        <dbReference type="Proteomes" id="UP000078512"/>
    </source>
</evidence>
<dbReference type="AlphaFoldDB" id="A0A197JT05"/>
<dbReference type="Gene3D" id="3.40.50.300">
    <property type="entry name" value="P-loop containing nucleotide triphosphate hydrolases"/>
    <property type="match status" value="2"/>
</dbReference>
<dbReference type="SUPFAM" id="SSF52540">
    <property type="entry name" value="P-loop containing nucleoside triphosphate hydrolases"/>
    <property type="match status" value="2"/>
</dbReference>
<dbReference type="Proteomes" id="UP000078512">
    <property type="component" value="Unassembled WGS sequence"/>
</dbReference>
<dbReference type="GO" id="GO:0005525">
    <property type="term" value="F:GTP binding"/>
    <property type="evidence" value="ECO:0007669"/>
    <property type="project" value="UniProtKB-KW"/>
</dbReference>
<keyword evidence="3 4" id="KW-0342">GTP-binding</keyword>
<dbReference type="InterPro" id="IPR027417">
    <property type="entry name" value="P-loop_NTPase"/>
</dbReference>
<feature type="binding site" evidence="4">
    <location>
        <position position="473"/>
    </location>
    <ligand>
        <name>GTP</name>
        <dbReference type="ChEBI" id="CHEBI:37565"/>
    </ligand>
</feature>
<evidence type="ECO:0000256" key="2">
    <source>
        <dbReference type="ARBA" id="ARBA00022741"/>
    </source>
</evidence>
<keyword evidence="2 4" id="KW-0547">Nucleotide-binding</keyword>
<feature type="binding site" evidence="5">
    <location>
        <position position="451"/>
    </location>
    <ligand>
        <name>Mg(2+)</name>
        <dbReference type="ChEBI" id="CHEBI:18420"/>
    </ligand>
</feature>
<name>A0A197JT05_9FUNG</name>
<dbReference type="FunFam" id="3.40.50.300:FF:000412">
    <property type="entry name" value="ADP-ribosylation factor 1"/>
    <property type="match status" value="1"/>
</dbReference>
<dbReference type="GO" id="GO:0003924">
    <property type="term" value="F:GTPase activity"/>
    <property type="evidence" value="ECO:0007669"/>
    <property type="project" value="InterPro"/>
</dbReference>
<keyword evidence="7" id="KW-1185">Reference proteome</keyword>
<feature type="binding site" evidence="4">
    <location>
        <begin position="427"/>
        <end position="434"/>
    </location>
    <ligand>
        <name>GTP</name>
        <dbReference type="ChEBI" id="CHEBI:37565"/>
    </ligand>
</feature>
<dbReference type="InterPro" id="IPR005225">
    <property type="entry name" value="Small_GTP-bd"/>
</dbReference>
<accession>A0A197JT05</accession>
<protein>
    <submittedName>
        <fullName evidence="6">Arf-domain-containing protein</fullName>
    </submittedName>
</protein>
<keyword evidence="5" id="KW-0460">Magnesium</keyword>
<dbReference type="InterPro" id="IPR006689">
    <property type="entry name" value="Small_GTPase_ARF/SAR"/>
</dbReference>
<keyword evidence="5" id="KW-0479">Metal-binding</keyword>
<sequence>MLPTLNSMQARKPNLYPTCLCRRCELEKEDNEHVWNCASAAETTTTIWKEAMGKIDEWGVQATNSYNATRKREHRRAVDNGRLAPRPVPVYWRSPRDADHVQGFSSIGGAQAVHSGSPAPDREENPKWNVSDLLRGITPKSMLTEWCAVFRTPQSIAKTVLHKFVGYLETQASERIWKPRCSATIAWEQTQGISVKDKSSKYTGPRGDWSQGYGYITRDGFCPCGASLATHEDRICPGATKEPRAADERLLPHHSCHQDRNILLLGLDASGKTSLFNRLHLNTFGQAISTIGFHVQTICQPFSKEHLVLWDVSGQSIPLWRHYLLHKEALVFVVDSTDYARIGVAKEALWGVLQNDDMAETGLLLVYANKQDQSNAMTVREVMEALDIENLVRNTRAVTRVGGAVGWGRRRWHVQGSTPLTRLVIIGTANGGKTTLLYRLHLGEVVTTIPTVGFNVEYLTIMGIEFIIWDVAGTWGNRSLWHQIAQGAAGVICVIDSTDLDQIEEAKGHLWRMFEHYDVQEKECPLLVFANKQDRLGALSVAEVKDKLELETRSQGRRWHIRGSIATTGDGLMGGMEWMATQLKGTSKK</sequence>
<comment type="similarity">
    <text evidence="1">Belongs to the small GTPase superfamily. Arf family.</text>
</comment>
<dbReference type="PRINTS" id="PR00328">
    <property type="entry name" value="SAR1GTPBP"/>
</dbReference>
<evidence type="ECO:0000313" key="6">
    <source>
        <dbReference type="EMBL" id="OAQ28335.1"/>
    </source>
</evidence>
<evidence type="ECO:0000256" key="5">
    <source>
        <dbReference type="PIRSR" id="PIRSR606689-2"/>
    </source>
</evidence>
<evidence type="ECO:0000256" key="4">
    <source>
        <dbReference type="PIRSR" id="PIRSR606689-1"/>
    </source>
</evidence>
<evidence type="ECO:0000256" key="3">
    <source>
        <dbReference type="ARBA" id="ARBA00023134"/>
    </source>
</evidence>
<reference evidence="6 7" key="1">
    <citation type="submission" date="2016-05" db="EMBL/GenBank/DDBJ databases">
        <title>Genome sequencing reveals origins of a unique bacterial endosymbiosis in the earliest lineages of terrestrial Fungi.</title>
        <authorList>
            <consortium name="DOE Joint Genome Institute"/>
            <person name="Uehling J."/>
            <person name="Gryganskyi A."/>
            <person name="Hameed K."/>
            <person name="Tschaplinski T."/>
            <person name="Misztal P."/>
            <person name="Wu S."/>
            <person name="Desiro A."/>
            <person name="Vande Pol N."/>
            <person name="Du Z.-Y."/>
            <person name="Zienkiewicz A."/>
            <person name="Zienkiewicz K."/>
            <person name="Morin E."/>
            <person name="Tisserant E."/>
            <person name="Splivallo R."/>
            <person name="Hainaut M."/>
            <person name="Henrissat B."/>
            <person name="Ohm R."/>
            <person name="Kuo A."/>
            <person name="Yan J."/>
            <person name="Lipzen A."/>
            <person name="Nolan M."/>
            <person name="Labutti K."/>
            <person name="Barry K."/>
            <person name="Goldstein A."/>
            <person name="Labbe J."/>
            <person name="Schadt C."/>
            <person name="Tuskan G."/>
            <person name="Grigoriev I."/>
            <person name="Martin F."/>
            <person name="Vilgalys R."/>
            <person name="Bonito G."/>
        </authorList>
    </citation>
    <scope>NUCLEOTIDE SEQUENCE [LARGE SCALE GENOMIC DNA]</scope>
    <source>
        <strain evidence="6 7">AG-77</strain>
    </source>
</reference>
<dbReference type="PROSITE" id="PS51417">
    <property type="entry name" value="ARF"/>
    <property type="match status" value="2"/>
</dbReference>
<dbReference type="GO" id="GO:0030010">
    <property type="term" value="P:establishment of cell polarity"/>
    <property type="evidence" value="ECO:0007669"/>
    <property type="project" value="UniProtKB-ARBA"/>
</dbReference>
<dbReference type="EMBL" id="KV442049">
    <property type="protein sequence ID" value="OAQ28335.1"/>
    <property type="molecule type" value="Genomic_DNA"/>
</dbReference>
<dbReference type="OrthoDB" id="2386076at2759"/>
<feature type="binding site" evidence="5">
    <location>
        <position position="434"/>
    </location>
    <ligand>
        <name>Mg(2+)</name>
        <dbReference type="ChEBI" id="CHEBI:18420"/>
    </ligand>
</feature>
<dbReference type="PANTHER" id="PTHR11711">
    <property type="entry name" value="ADP RIBOSYLATION FACTOR-RELATED"/>
    <property type="match status" value="1"/>
</dbReference>
<organism evidence="6 7">
    <name type="scientific">Linnemannia elongata AG-77</name>
    <dbReference type="NCBI Taxonomy" id="1314771"/>
    <lineage>
        <taxon>Eukaryota</taxon>
        <taxon>Fungi</taxon>
        <taxon>Fungi incertae sedis</taxon>
        <taxon>Mucoromycota</taxon>
        <taxon>Mortierellomycotina</taxon>
        <taxon>Mortierellomycetes</taxon>
        <taxon>Mortierellales</taxon>
        <taxon>Mortierellaceae</taxon>
        <taxon>Linnemannia</taxon>
    </lineage>
</organism>
<gene>
    <name evidence="6" type="ORF">K457DRAFT_33090</name>
</gene>
<dbReference type="CDD" id="cd00878">
    <property type="entry name" value="Arf_Arl"/>
    <property type="match status" value="1"/>
</dbReference>
<dbReference type="NCBIfam" id="TIGR00231">
    <property type="entry name" value="small_GTP"/>
    <property type="match status" value="1"/>
</dbReference>